<dbReference type="OrthoDB" id="2606754at2"/>
<comment type="caution">
    <text evidence="1">The sequence shown here is derived from an EMBL/GenBank/DDBJ whole genome shotgun (WGS) entry which is preliminary data.</text>
</comment>
<dbReference type="EMBL" id="QNRX01000015">
    <property type="protein sequence ID" value="RBP61047.1"/>
    <property type="molecule type" value="Genomic_DNA"/>
</dbReference>
<protein>
    <submittedName>
        <fullName evidence="1">Uncharacterized protein</fullName>
    </submittedName>
</protein>
<dbReference type="AlphaFoldDB" id="A0A366I1H9"/>
<sequence>MDIALEMIALSTELASIVGKKSVEAIFDKIRTVKKKGNSDEIIGNLEEIISELISDKNQLIHISQAYEEHIISQKISDDEINYITTSIIPILENLLAQSEGQDTIKMQQGLDLIKQIVSKETFNIMQILGFDFKHAVGAPLTELVASLITSKISNSNVRALDLQVLEQQREIEYLKICQDKEAYQRLLEVFNK</sequence>
<gene>
    <name evidence="1" type="ORF">DES36_11546</name>
</gene>
<evidence type="ECO:0000313" key="1">
    <source>
        <dbReference type="EMBL" id="RBP61047.1"/>
    </source>
</evidence>
<keyword evidence="2" id="KW-1185">Reference proteome</keyword>
<accession>A0A366I1H9</accession>
<dbReference type="Proteomes" id="UP000253490">
    <property type="component" value="Unassembled WGS sequence"/>
</dbReference>
<organism evidence="1 2">
    <name type="scientific">Alkalibaculum bacchi</name>
    <dbReference type="NCBI Taxonomy" id="645887"/>
    <lineage>
        <taxon>Bacteria</taxon>
        <taxon>Bacillati</taxon>
        <taxon>Bacillota</taxon>
        <taxon>Clostridia</taxon>
        <taxon>Eubacteriales</taxon>
        <taxon>Eubacteriaceae</taxon>
        <taxon>Alkalibaculum</taxon>
    </lineage>
</organism>
<reference evidence="1 2" key="1">
    <citation type="submission" date="2018-06" db="EMBL/GenBank/DDBJ databases">
        <title>Genomic Encyclopedia of Type Strains, Phase IV (KMG-IV): sequencing the most valuable type-strain genomes for metagenomic binning, comparative biology and taxonomic classification.</title>
        <authorList>
            <person name="Goeker M."/>
        </authorList>
    </citation>
    <scope>NUCLEOTIDE SEQUENCE [LARGE SCALE GENOMIC DNA]</scope>
    <source>
        <strain evidence="1 2">DSM 22112</strain>
    </source>
</reference>
<dbReference type="RefSeq" id="WP_113921260.1">
    <property type="nucleotide sequence ID" value="NZ_QNRX01000015.1"/>
</dbReference>
<name>A0A366I1H9_9FIRM</name>
<evidence type="ECO:0000313" key="2">
    <source>
        <dbReference type="Proteomes" id="UP000253490"/>
    </source>
</evidence>
<proteinExistence type="predicted"/>